<protein>
    <recommendedName>
        <fullName evidence="9">Mutator family transposase</fullName>
    </recommendedName>
</protein>
<keyword evidence="3" id="KW-0815">Transposition</keyword>
<keyword evidence="8" id="KW-1185">Reference proteome</keyword>
<dbReference type="EMBL" id="CP033712">
    <property type="protein sequence ID" value="AYW89953.1"/>
    <property type="molecule type" value="Genomic_DNA"/>
</dbReference>
<gene>
    <name evidence="7" type="ORF">EGX47_00095</name>
</gene>
<comment type="function">
    <text evidence="1">Required for the transposition of the insertion element.</text>
</comment>
<accession>A0ABN5QZ92</accession>
<keyword evidence="7" id="KW-0614">Plasmid</keyword>
<reference evidence="7" key="1">
    <citation type="submission" date="2018-11" db="EMBL/GenBank/DDBJ databases">
        <title>FDA dAtabase for Regulatory Grade micrObial Sequences (FDA-ARGOS): Supporting development and validation of Infectious Disease Dx tests.</title>
        <authorList>
            <person name="Bliska J."/>
            <person name="Cleland M.-M."/>
            <person name="Tallon L."/>
            <person name="Sadzewicz L."/>
            <person name="Zhao X."/>
            <person name="Vavikolanu K."/>
            <person name="Mehta A."/>
            <person name="Aluvathingal J."/>
            <person name="Nadendla S."/>
            <person name="Yan Y."/>
            <person name="Sichtig H."/>
        </authorList>
    </citation>
    <scope>NUCLEOTIDE SEQUENCE [LARGE SCALE GENOMIC DNA]</scope>
    <source>
        <strain evidence="7">FDAARGOS_581</strain>
        <plasmid evidence="7">unnamed</plasmid>
    </source>
</reference>
<dbReference type="InterPro" id="IPR001207">
    <property type="entry name" value="Transposase_mutator"/>
</dbReference>
<dbReference type="RefSeq" id="WP_123772489.1">
    <property type="nucleotide sequence ID" value="NZ_WMBG01000104.1"/>
</dbReference>
<evidence type="ECO:0000256" key="5">
    <source>
        <dbReference type="ARBA" id="ARBA00023172"/>
    </source>
</evidence>
<name>A0ABN5QZ92_YERPU</name>
<evidence type="ECO:0000256" key="3">
    <source>
        <dbReference type="ARBA" id="ARBA00022578"/>
    </source>
</evidence>
<dbReference type="Proteomes" id="UP000268669">
    <property type="component" value="Plasmid unnamed"/>
</dbReference>
<evidence type="ECO:0000256" key="4">
    <source>
        <dbReference type="ARBA" id="ARBA00023125"/>
    </source>
</evidence>
<evidence type="ECO:0000256" key="1">
    <source>
        <dbReference type="ARBA" id="ARBA00002190"/>
    </source>
</evidence>
<evidence type="ECO:0008006" key="9">
    <source>
        <dbReference type="Google" id="ProtNLM"/>
    </source>
</evidence>
<evidence type="ECO:0000256" key="6">
    <source>
        <dbReference type="SAM" id="MobiDB-lite"/>
    </source>
</evidence>
<evidence type="ECO:0000313" key="8">
    <source>
        <dbReference type="Proteomes" id="UP000268669"/>
    </source>
</evidence>
<organism evidence="7 8">
    <name type="scientific">Yersinia pseudotuberculosis</name>
    <dbReference type="NCBI Taxonomy" id="633"/>
    <lineage>
        <taxon>Bacteria</taxon>
        <taxon>Pseudomonadati</taxon>
        <taxon>Pseudomonadota</taxon>
        <taxon>Gammaproteobacteria</taxon>
        <taxon>Enterobacterales</taxon>
        <taxon>Yersiniaceae</taxon>
        <taxon>Yersinia</taxon>
    </lineage>
</organism>
<evidence type="ECO:0000256" key="2">
    <source>
        <dbReference type="ARBA" id="ARBA00010961"/>
    </source>
</evidence>
<dbReference type="Pfam" id="PF00872">
    <property type="entry name" value="Transposase_mut"/>
    <property type="match status" value="1"/>
</dbReference>
<proteinExistence type="inferred from homology"/>
<feature type="region of interest" description="Disordered" evidence="6">
    <location>
        <begin position="1"/>
        <end position="41"/>
    </location>
</feature>
<keyword evidence="4" id="KW-0238">DNA-binding</keyword>
<geneLocation type="plasmid" evidence="7 8">
    <name>unnamed</name>
</geneLocation>
<evidence type="ECO:0000313" key="7">
    <source>
        <dbReference type="EMBL" id="AYW89953.1"/>
    </source>
</evidence>
<sequence length="81" mass="8787">MALDIEANRKNGSSRKTIKTPTGTFELATPRDRNGTFEPQLVMGPTISSGTPVVAEKMGQFVVLLPVSDNDPQGHLHDKCH</sequence>
<comment type="similarity">
    <text evidence="2">Belongs to the transposase mutator family.</text>
</comment>
<keyword evidence="5" id="KW-0233">DNA recombination</keyword>